<dbReference type="EMBL" id="ACZL01000052">
    <property type="protein sequence ID" value="EHI54600.1"/>
    <property type="molecule type" value="Genomic_DNA"/>
</dbReference>
<protein>
    <submittedName>
        <fullName evidence="1">Uncharacterized protein</fullName>
    </submittedName>
</protein>
<keyword evidence="2" id="KW-1185">Reference proteome</keyword>
<dbReference type="InterPro" id="IPR027417">
    <property type="entry name" value="P-loop_NTPase"/>
</dbReference>
<name>G5GKZ7_9FIRM</name>
<dbReference type="GO" id="GO:0003887">
    <property type="term" value="F:DNA-directed DNA polymerase activity"/>
    <property type="evidence" value="ECO:0007669"/>
    <property type="project" value="InterPro"/>
</dbReference>
<dbReference type="PATRIC" id="fig|679200.3.peg.2357"/>
<dbReference type="InterPro" id="IPR050238">
    <property type="entry name" value="DNA_Rep/Repair_Clamp_Loader"/>
</dbReference>
<dbReference type="HOGENOM" id="CLU_006229_4_0_9"/>
<dbReference type="Pfam" id="PF13177">
    <property type="entry name" value="DNA_pol3_delta2"/>
    <property type="match status" value="1"/>
</dbReference>
<sequence>MLSYNDIYGQDNIKNYLKMIKQKNKIMHAYIINEEKGMGAQELAKVWAAHLLCKNDLNECCKKCHSCIQMKADLHPDFIFISPYKKNSIGVDDIRESINSTLNIMPYMGGYKIYVIKDAHKMTVQAQNALLKTIEEPPEYVIIILLCTNMDMLLETIKSRCIKLRLLPQAEDAIKKNLIKSGVSEDKAAMYAAYARGNIGTAQRLYEDEDFRNVFFENIEILESIGWGENGALTKAMEIIKNRKDNFNDFIEFCRIWYRDVLIVKKINIREMLIFKKQYTSIKAFADNLKYSDLYRIFNAFDRAYDRLVANVNPDIIVHTLLLELKTRLRRIYD</sequence>
<dbReference type="AlphaFoldDB" id="G5GKZ7"/>
<dbReference type="PANTHER" id="PTHR11669">
    <property type="entry name" value="REPLICATION FACTOR C / DNA POLYMERASE III GAMMA-TAU SUBUNIT"/>
    <property type="match status" value="1"/>
</dbReference>
<organism evidence="1 2">
    <name type="scientific">Johnsonella ignava ATCC 51276</name>
    <dbReference type="NCBI Taxonomy" id="679200"/>
    <lineage>
        <taxon>Bacteria</taxon>
        <taxon>Bacillati</taxon>
        <taxon>Bacillota</taxon>
        <taxon>Clostridia</taxon>
        <taxon>Lachnospirales</taxon>
        <taxon>Lachnospiraceae</taxon>
        <taxon>Johnsonella</taxon>
    </lineage>
</organism>
<dbReference type="Proteomes" id="UP000003011">
    <property type="component" value="Unassembled WGS sequence"/>
</dbReference>
<dbReference type="GO" id="GO:0006261">
    <property type="term" value="P:DNA-templated DNA replication"/>
    <property type="evidence" value="ECO:0007669"/>
    <property type="project" value="TreeGrafter"/>
</dbReference>
<dbReference type="SUPFAM" id="SSF52540">
    <property type="entry name" value="P-loop containing nucleoside triphosphate hydrolases"/>
    <property type="match status" value="1"/>
</dbReference>
<dbReference type="GO" id="GO:0008408">
    <property type="term" value="F:3'-5' exonuclease activity"/>
    <property type="evidence" value="ECO:0007669"/>
    <property type="project" value="InterPro"/>
</dbReference>
<dbReference type="OrthoDB" id="9810148at2"/>
<gene>
    <name evidence="1" type="ORF">HMPREF9333_02242</name>
</gene>
<dbReference type="eggNOG" id="COG2812">
    <property type="taxonomic scope" value="Bacteria"/>
</dbReference>
<comment type="caution">
    <text evidence="1">The sequence shown here is derived from an EMBL/GenBank/DDBJ whole genome shotgun (WGS) entry which is preliminary data.</text>
</comment>
<accession>G5GKZ7</accession>
<dbReference type="InterPro" id="IPR004622">
    <property type="entry name" value="DNA_pol_HolB"/>
</dbReference>
<evidence type="ECO:0000313" key="1">
    <source>
        <dbReference type="EMBL" id="EHI54600.1"/>
    </source>
</evidence>
<dbReference type="Gene3D" id="3.40.50.300">
    <property type="entry name" value="P-loop containing nucleotide triphosphate hydrolases"/>
    <property type="match status" value="1"/>
</dbReference>
<dbReference type="STRING" id="679200.HMPREF9333_02242"/>
<dbReference type="PANTHER" id="PTHR11669:SF8">
    <property type="entry name" value="DNA POLYMERASE III SUBUNIT DELTA"/>
    <property type="match status" value="1"/>
</dbReference>
<evidence type="ECO:0000313" key="2">
    <source>
        <dbReference type="Proteomes" id="UP000003011"/>
    </source>
</evidence>
<reference evidence="1 2" key="1">
    <citation type="submission" date="2011-08" db="EMBL/GenBank/DDBJ databases">
        <title>The Genome Sequence of Johnsonella ignava ATCC 51276.</title>
        <authorList>
            <consortium name="The Broad Institute Genome Sequencing Platform"/>
            <person name="Earl A."/>
            <person name="Ward D."/>
            <person name="Feldgarden M."/>
            <person name="Gevers D."/>
            <person name="Izard J."/>
            <person name="Blanton J.M."/>
            <person name="Baranova O.V."/>
            <person name="Dewhirst F.E."/>
            <person name="Young S.K."/>
            <person name="Zeng Q."/>
            <person name="Gargeya S."/>
            <person name="Fitzgerald M."/>
            <person name="Haas B."/>
            <person name="Abouelleil A."/>
            <person name="Alvarado L."/>
            <person name="Arachchi H.M."/>
            <person name="Berlin A."/>
            <person name="Brown A."/>
            <person name="Chapman S.B."/>
            <person name="Chen Z."/>
            <person name="Dunbar C."/>
            <person name="Freedman E."/>
            <person name="Gearin G."/>
            <person name="Gellesch M."/>
            <person name="Goldberg J."/>
            <person name="Griggs A."/>
            <person name="Gujja S."/>
            <person name="Heiman D."/>
            <person name="Howarth C."/>
            <person name="Larson L."/>
            <person name="Lui A."/>
            <person name="MacDonald P.J.P."/>
            <person name="Montmayeur A."/>
            <person name="Murphy C."/>
            <person name="Neiman D."/>
            <person name="Pearson M."/>
            <person name="Priest M."/>
            <person name="Roberts A."/>
            <person name="Saif S."/>
            <person name="Shea T."/>
            <person name="Shenoy N."/>
            <person name="Sisk P."/>
            <person name="Stolte C."/>
            <person name="Sykes S."/>
            <person name="Wortman J."/>
            <person name="Nusbaum C."/>
            <person name="Birren B."/>
        </authorList>
    </citation>
    <scope>NUCLEOTIDE SEQUENCE [LARGE SCALE GENOMIC DNA]</scope>
    <source>
        <strain evidence="1 2">ATCC 51276</strain>
    </source>
</reference>
<dbReference type="NCBIfam" id="TIGR00678">
    <property type="entry name" value="holB"/>
    <property type="match status" value="1"/>
</dbReference>
<proteinExistence type="predicted"/>
<dbReference type="RefSeq" id="WP_005542280.1">
    <property type="nucleotide sequence ID" value="NZ_JH378844.1"/>
</dbReference>